<evidence type="ECO:0000259" key="1">
    <source>
        <dbReference type="PROSITE" id="PS50943"/>
    </source>
</evidence>
<evidence type="ECO:0000313" key="3">
    <source>
        <dbReference type="Proteomes" id="UP000646053"/>
    </source>
</evidence>
<organism evidence="2 3">
    <name type="scientific">Myxacorys almedinensis A</name>
    <dbReference type="NCBI Taxonomy" id="2690445"/>
    <lineage>
        <taxon>Bacteria</taxon>
        <taxon>Bacillati</taxon>
        <taxon>Cyanobacteriota</taxon>
        <taxon>Cyanophyceae</taxon>
        <taxon>Leptolyngbyales</taxon>
        <taxon>Leptolyngbyaceae</taxon>
        <taxon>Myxacorys</taxon>
        <taxon>Myxacorys almedinensis</taxon>
    </lineage>
</organism>
<comment type="caution">
    <text evidence="2">The sequence shown here is derived from an EMBL/GenBank/DDBJ whole genome shotgun (WGS) entry which is preliminary data.</text>
</comment>
<accession>A0A8J7Z2U2</accession>
<proteinExistence type="predicted"/>
<dbReference type="CDD" id="cd00093">
    <property type="entry name" value="HTH_XRE"/>
    <property type="match status" value="1"/>
</dbReference>
<dbReference type="EMBL" id="WVIE01000005">
    <property type="protein sequence ID" value="NDJ16796.1"/>
    <property type="molecule type" value="Genomic_DNA"/>
</dbReference>
<dbReference type="SMART" id="SM00530">
    <property type="entry name" value="HTH_XRE"/>
    <property type="match status" value="1"/>
</dbReference>
<dbReference type="Pfam" id="PF01381">
    <property type="entry name" value="HTH_3"/>
    <property type="match status" value="1"/>
</dbReference>
<dbReference type="GO" id="GO:0003677">
    <property type="term" value="F:DNA binding"/>
    <property type="evidence" value="ECO:0007669"/>
    <property type="project" value="InterPro"/>
</dbReference>
<dbReference type="Gene3D" id="1.10.260.40">
    <property type="entry name" value="lambda repressor-like DNA-binding domains"/>
    <property type="match status" value="1"/>
</dbReference>
<dbReference type="AlphaFoldDB" id="A0A8J7Z2U2"/>
<dbReference type="PROSITE" id="PS50943">
    <property type="entry name" value="HTH_CROC1"/>
    <property type="match status" value="1"/>
</dbReference>
<dbReference type="Proteomes" id="UP000646053">
    <property type="component" value="Unassembled WGS sequence"/>
</dbReference>
<dbReference type="InterPro" id="IPR001387">
    <property type="entry name" value="Cro/C1-type_HTH"/>
</dbReference>
<dbReference type="InterPro" id="IPR010982">
    <property type="entry name" value="Lambda_DNA-bd_dom_sf"/>
</dbReference>
<keyword evidence="3" id="KW-1185">Reference proteome</keyword>
<feature type="domain" description="HTH cro/C1-type" evidence="1">
    <location>
        <begin position="13"/>
        <end position="66"/>
    </location>
</feature>
<name>A0A8J7Z2U2_9CYAN</name>
<evidence type="ECO:0000313" key="2">
    <source>
        <dbReference type="EMBL" id="NDJ16796.1"/>
    </source>
</evidence>
<protein>
    <submittedName>
        <fullName evidence="2">Helix-turn-helix domain-containing protein</fullName>
    </submittedName>
</protein>
<gene>
    <name evidence="2" type="ORF">GS601_05740</name>
</gene>
<reference evidence="2" key="1">
    <citation type="submission" date="2019-12" db="EMBL/GenBank/DDBJ databases">
        <title>High-Quality draft genome sequences of three cyanobacteria isolated from the limestone walls of the Old Cathedral of Coimbra.</title>
        <authorList>
            <person name="Tiago I."/>
            <person name="Soares F."/>
            <person name="Portugal A."/>
        </authorList>
    </citation>
    <scope>NUCLEOTIDE SEQUENCE</scope>
    <source>
        <strain evidence="2">A</strain>
    </source>
</reference>
<sequence length="78" mass="8779">MSKNRHDSQFMSLLQDKSKTPEDVAKALGVSPRAVYYWTSGNREPRLTIKQVQALCLLLDCSIHELPAYFGPNKNAEA</sequence>
<dbReference type="SUPFAM" id="SSF47413">
    <property type="entry name" value="lambda repressor-like DNA-binding domains"/>
    <property type="match status" value="1"/>
</dbReference>